<feature type="modified residue" description="4-aspartylphosphate" evidence="12">
    <location>
        <position position="711"/>
    </location>
</feature>
<dbReference type="Pfam" id="PF00072">
    <property type="entry name" value="Response_reg"/>
    <property type="match status" value="2"/>
</dbReference>
<reference evidence="18 19" key="1">
    <citation type="submission" date="2019-06" db="EMBL/GenBank/DDBJ databases">
        <title>Persicimonas caeni gen. nov., sp. nov., a predatory bacterium isolated from solar saltern.</title>
        <authorList>
            <person name="Wang S."/>
        </authorList>
    </citation>
    <scope>NUCLEOTIDE SEQUENCE [LARGE SCALE GENOMIC DNA]</scope>
    <source>
        <strain evidence="18 19">YN101</strain>
    </source>
</reference>
<dbReference type="SMART" id="SM00448">
    <property type="entry name" value="REC"/>
    <property type="match status" value="2"/>
</dbReference>
<dbReference type="Pfam" id="PF00989">
    <property type="entry name" value="PAS"/>
    <property type="match status" value="2"/>
</dbReference>
<dbReference type="GO" id="GO:0005886">
    <property type="term" value="C:plasma membrane"/>
    <property type="evidence" value="ECO:0007669"/>
    <property type="project" value="TreeGrafter"/>
</dbReference>
<evidence type="ECO:0000256" key="2">
    <source>
        <dbReference type="ARBA" id="ARBA00012438"/>
    </source>
</evidence>
<dbReference type="CDD" id="cd00130">
    <property type="entry name" value="PAS"/>
    <property type="match status" value="2"/>
</dbReference>
<dbReference type="InterPro" id="IPR036097">
    <property type="entry name" value="HisK_dim/P_sf"/>
</dbReference>
<evidence type="ECO:0000256" key="8">
    <source>
        <dbReference type="ARBA" id="ARBA00023012"/>
    </source>
</evidence>
<keyword evidence="9" id="KW-0472">Membrane</keyword>
<dbReference type="PROSITE" id="PS50110">
    <property type="entry name" value="RESPONSE_REGULATORY"/>
    <property type="match status" value="2"/>
</dbReference>
<dbReference type="Pfam" id="PF00512">
    <property type="entry name" value="HisKA"/>
    <property type="match status" value="1"/>
</dbReference>
<dbReference type="FunFam" id="3.30.565.10:FF:000006">
    <property type="entry name" value="Sensor histidine kinase WalK"/>
    <property type="match status" value="1"/>
</dbReference>
<evidence type="ECO:0000256" key="11">
    <source>
        <dbReference type="ARBA" id="ARBA00070616"/>
    </source>
</evidence>
<dbReference type="Pfam" id="PF02518">
    <property type="entry name" value="HATPase_c"/>
    <property type="match status" value="1"/>
</dbReference>
<dbReference type="PROSITE" id="PS50112">
    <property type="entry name" value="PAS"/>
    <property type="match status" value="2"/>
</dbReference>
<evidence type="ECO:0000259" key="15">
    <source>
        <dbReference type="PROSITE" id="PS50110"/>
    </source>
</evidence>
<dbReference type="PANTHER" id="PTHR43047:SF72">
    <property type="entry name" value="OSMOSENSING HISTIDINE PROTEIN KINASE SLN1"/>
    <property type="match status" value="1"/>
</dbReference>
<evidence type="ECO:0000256" key="4">
    <source>
        <dbReference type="ARBA" id="ARBA00022679"/>
    </source>
</evidence>
<evidence type="ECO:0000256" key="3">
    <source>
        <dbReference type="ARBA" id="ARBA00022553"/>
    </source>
</evidence>
<dbReference type="InterPro" id="IPR000014">
    <property type="entry name" value="PAS"/>
</dbReference>
<dbReference type="FunFam" id="1.10.287.130:FF:000001">
    <property type="entry name" value="Two-component sensor histidine kinase"/>
    <property type="match status" value="1"/>
</dbReference>
<feature type="modified residue" description="4-aspartylphosphate" evidence="12">
    <location>
        <position position="589"/>
    </location>
</feature>
<dbReference type="InterPro" id="IPR001610">
    <property type="entry name" value="PAC"/>
</dbReference>
<dbReference type="PROSITE" id="PS50109">
    <property type="entry name" value="HIS_KIN"/>
    <property type="match status" value="1"/>
</dbReference>
<dbReference type="InterPro" id="IPR003661">
    <property type="entry name" value="HisK_dim/P_dom"/>
</dbReference>
<dbReference type="GO" id="GO:0000155">
    <property type="term" value="F:phosphorelay sensor kinase activity"/>
    <property type="evidence" value="ECO:0007669"/>
    <property type="project" value="InterPro"/>
</dbReference>
<dbReference type="GO" id="GO:0006355">
    <property type="term" value="P:regulation of DNA-templated transcription"/>
    <property type="evidence" value="ECO:0007669"/>
    <property type="project" value="InterPro"/>
</dbReference>
<dbReference type="SMART" id="SM00388">
    <property type="entry name" value="HisKA"/>
    <property type="match status" value="1"/>
</dbReference>
<dbReference type="InterPro" id="IPR004358">
    <property type="entry name" value="Sig_transdc_His_kin-like_C"/>
</dbReference>
<gene>
    <name evidence="18" type="ORF">FIV42_17910</name>
</gene>
<accession>A0A5B8Y7U4</accession>
<dbReference type="InterPro" id="IPR036890">
    <property type="entry name" value="HATPase_C_sf"/>
</dbReference>
<evidence type="ECO:0000256" key="1">
    <source>
        <dbReference type="ARBA" id="ARBA00000085"/>
    </source>
</evidence>
<dbReference type="InterPro" id="IPR001789">
    <property type="entry name" value="Sig_transdc_resp-reg_receiver"/>
</dbReference>
<evidence type="ECO:0000256" key="12">
    <source>
        <dbReference type="PROSITE-ProRule" id="PRU00169"/>
    </source>
</evidence>
<keyword evidence="6" id="KW-0418">Kinase</keyword>
<evidence type="ECO:0000256" key="7">
    <source>
        <dbReference type="ARBA" id="ARBA00022840"/>
    </source>
</evidence>
<dbReference type="OrthoDB" id="9762798at2"/>
<dbReference type="GO" id="GO:0009927">
    <property type="term" value="F:histidine phosphotransfer kinase activity"/>
    <property type="evidence" value="ECO:0007669"/>
    <property type="project" value="TreeGrafter"/>
</dbReference>
<dbReference type="NCBIfam" id="TIGR00229">
    <property type="entry name" value="sensory_box"/>
    <property type="match status" value="2"/>
</dbReference>
<dbReference type="SMART" id="SM00387">
    <property type="entry name" value="HATPase_c"/>
    <property type="match status" value="1"/>
</dbReference>
<feature type="compositionally biased region" description="Basic and acidic residues" evidence="13">
    <location>
        <begin position="14"/>
        <end position="24"/>
    </location>
</feature>
<evidence type="ECO:0000313" key="18">
    <source>
        <dbReference type="EMBL" id="QDG52542.1"/>
    </source>
</evidence>
<dbReference type="InterPro" id="IPR005467">
    <property type="entry name" value="His_kinase_dom"/>
</dbReference>
<sequence>MRGCPEARPTRRRGPPDASRETRAGARVFMNSRKVDPPVLADGEAGGEAIDEAPADSRLRALLDSAVDAIITINSKGIIQEVNPAVERIFGYSPEELRGQNLSILMPSPMRERHDGFISSYLRTGNKGVIGTGREVVALKKDGSCFHAHLTVSEFHSRGRHEFLGVVRDISAIKRAEASSRRLAAVVESSDDAIITKSLDGTITSWNESAERLFGYTADEAIGAKSSSLVPVDRLGEEAQILDRLAAGERIDHFETVRVRRNGTQLDVSVTVSPLHDDREAVVGASSIVRDISERKKLERMQAEFVSNVSHELRTPLTAIRGALGLVAGGVTGELTEETREYIDIALTNSERLIRIVNDILDIEKIESGKMEFQMRTVALDKVIDDALVANASFAASHETELVLESDVPAGDIFVDIDRFAQVMANLISNAAKFSPPHSPVELAAEKRGNWVRVSVRDYGPGIPMEFRGKLFERFAQADGSSRRRKGGTGLGLSISKAITERMRGRIGFEDAHGGGSRFYLDIPLLAPVCADGALSDRPRVLVCEEDLDAARVLRRLLEDNGNAVDLSPTIERARRLLDCHRYAAVLLDLKLGDGRGSELVREMRQRKATRLTPVVAVMASDGRLGELGLSISDIIYKPIDEQHLLEVVERAIEIGHTQPAPRLLHVEDDQGLRRVVERVMPASWIFVGVEDLAGATEALDEQSFDVVLLDLALPDGSGEDLLDRVGNAKVVIFSASEAPQEMAERVSAALVKSRTELNDVRQTIMTLLHNSLSNDTATH</sequence>
<evidence type="ECO:0000313" key="19">
    <source>
        <dbReference type="Proteomes" id="UP000315995"/>
    </source>
</evidence>
<dbReference type="SUPFAM" id="SSF55874">
    <property type="entry name" value="ATPase domain of HSP90 chaperone/DNA topoisomerase II/histidine kinase"/>
    <property type="match status" value="1"/>
</dbReference>
<dbReference type="EC" id="2.7.13.3" evidence="2"/>
<evidence type="ECO:0000256" key="10">
    <source>
        <dbReference type="ARBA" id="ARBA00059827"/>
    </source>
</evidence>
<dbReference type="InterPro" id="IPR035965">
    <property type="entry name" value="PAS-like_dom_sf"/>
</dbReference>
<evidence type="ECO:0000259" key="16">
    <source>
        <dbReference type="PROSITE" id="PS50112"/>
    </source>
</evidence>
<dbReference type="InterPro" id="IPR011006">
    <property type="entry name" value="CheY-like_superfamily"/>
</dbReference>
<feature type="domain" description="PAC" evidence="17">
    <location>
        <begin position="252"/>
        <end position="304"/>
    </location>
</feature>
<dbReference type="SUPFAM" id="SSF52172">
    <property type="entry name" value="CheY-like"/>
    <property type="match status" value="2"/>
</dbReference>
<keyword evidence="5" id="KW-0547">Nucleotide-binding</keyword>
<dbReference type="CDD" id="cd00082">
    <property type="entry name" value="HisKA"/>
    <property type="match status" value="1"/>
</dbReference>
<dbReference type="PROSITE" id="PS50113">
    <property type="entry name" value="PAC"/>
    <property type="match status" value="2"/>
</dbReference>
<dbReference type="SMART" id="SM00086">
    <property type="entry name" value="PAC"/>
    <property type="match status" value="2"/>
</dbReference>
<name>A0A4Y6PW31_PERCE</name>
<evidence type="ECO:0000256" key="5">
    <source>
        <dbReference type="ARBA" id="ARBA00022741"/>
    </source>
</evidence>
<feature type="domain" description="Response regulatory" evidence="15">
    <location>
        <begin position="540"/>
        <end position="653"/>
    </location>
</feature>
<keyword evidence="8" id="KW-0902">Two-component regulatory system</keyword>
<feature type="domain" description="PAC" evidence="17">
    <location>
        <begin position="132"/>
        <end position="182"/>
    </location>
</feature>
<evidence type="ECO:0000256" key="13">
    <source>
        <dbReference type="SAM" id="MobiDB-lite"/>
    </source>
</evidence>
<evidence type="ECO:0000256" key="6">
    <source>
        <dbReference type="ARBA" id="ARBA00022777"/>
    </source>
</evidence>
<dbReference type="SUPFAM" id="SSF47384">
    <property type="entry name" value="Homodimeric domain of signal transducing histidine kinase"/>
    <property type="match status" value="1"/>
</dbReference>
<dbReference type="InterPro" id="IPR000700">
    <property type="entry name" value="PAS-assoc_C"/>
</dbReference>
<feature type="domain" description="Response regulatory" evidence="15">
    <location>
        <begin position="663"/>
        <end position="780"/>
    </location>
</feature>
<dbReference type="FunFam" id="3.30.450.20:FF:000060">
    <property type="entry name" value="Sensor protein FixL"/>
    <property type="match status" value="1"/>
</dbReference>
<dbReference type="Gene3D" id="1.10.287.130">
    <property type="match status" value="1"/>
</dbReference>
<dbReference type="Proteomes" id="UP000315995">
    <property type="component" value="Chromosome"/>
</dbReference>
<feature type="domain" description="PAS" evidence="16">
    <location>
        <begin position="179"/>
        <end position="223"/>
    </location>
</feature>
<dbReference type="Gene3D" id="3.30.450.20">
    <property type="entry name" value="PAS domain"/>
    <property type="match status" value="2"/>
</dbReference>
<evidence type="ECO:0000259" key="17">
    <source>
        <dbReference type="PROSITE" id="PS50113"/>
    </source>
</evidence>
<dbReference type="EMBL" id="CP041186">
    <property type="protein sequence ID" value="QDG52542.1"/>
    <property type="molecule type" value="Genomic_DNA"/>
</dbReference>
<keyword evidence="7" id="KW-0067">ATP-binding</keyword>
<dbReference type="CDD" id="cd00156">
    <property type="entry name" value="REC"/>
    <property type="match status" value="2"/>
</dbReference>
<proteinExistence type="predicted"/>
<evidence type="ECO:0000256" key="9">
    <source>
        <dbReference type="ARBA" id="ARBA00023136"/>
    </source>
</evidence>
<accession>A0A4Y6PW31</accession>
<dbReference type="Gene3D" id="3.40.50.2300">
    <property type="match status" value="2"/>
</dbReference>
<dbReference type="PRINTS" id="PR00344">
    <property type="entry name" value="BCTRLSENSOR"/>
</dbReference>
<keyword evidence="3 12" id="KW-0597">Phosphoprotein</keyword>
<organism evidence="18 19">
    <name type="scientific">Persicimonas caeni</name>
    <dbReference type="NCBI Taxonomy" id="2292766"/>
    <lineage>
        <taxon>Bacteria</taxon>
        <taxon>Deltaproteobacteria</taxon>
        <taxon>Bradymonadales</taxon>
        <taxon>Bradymonadaceae</taxon>
        <taxon>Persicimonas</taxon>
    </lineage>
</organism>
<dbReference type="GO" id="GO:0005524">
    <property type="term" value="F:ATP binding"/>
    <property type="evidence" value="ECO:0007669"/>
    <property type="project" value="UniProtKB-KW"/>
</dbReference>
<protein>
    <recommendedName>
        <fullName evidence="11">Sensor protein FixL</fullName>
        <ecNumber evidence="2">2.7.13.3</ecNumber>
    </recommendedName>
</protein>
<dbReference type="InterPro" id="IPR013767">
    <property type="entry name" value="PAS_fold"/>
</dbReference>
<dbReference type="InterPro" id="IPR003594">
    <property type="entry name" value="HATPase_dom"/>
</dbReference>
<comment type="function">
    <text evidence="10">Putative oxygen sensor; modulates the activity of FixJ, a transcriptional activator of nitrogen fixation fixK gene. FixL probably acts as a kinase that phosphorylates FixJ.</text>
</comment>
<feature type="domain" description="Histidine kinase" evidence="14">
    <location>
        <begin position="308"/>
        <end position="527"/>
    </location>
</feature>
<feature type="domain" description="PAS" evidence="16">
    <location>
        <begin position="55"/>
        <end position="125"/>
    </location>
</feature>
<feature type="region of interest" description="Disordered" evidence="13">
    <location>
        <begin position="1"/>
        <end position="31"/>
    </location>
</feature>
<dbReference type="Gene3D" id="3.30.565.10">
    <property type="entry name" value="Histidine kinase-like ATPase, C-terminal domain"/>
    <property type="match status" value="1"/>
</dbReference>
<dbReference type="AlphaFoldDB" id="A0A4Y6PW31"/>
<keyword evidence="4" id="KW-0808">Transferase</keyword>
<dbReference type="SUPFAM" id="SSF55785">
    <property type="entry name" value="PYP-like sensor domain (PAS domain)"/>
    <property type="match status" value="2"/>
</dbReference>
<dbReference type="SMART" id="SM00091">
    <property type="entry name" value="PAS"/>
    <property type="match status" value="2"/>
</dbReference>
<evidence type="ECO:0000259" key="14">
    <source>
        <dbReference type="PROSITE" id="PS50109"/>
    </source>
</evidence>
<dbReference type="PANTHER" id="PTHR43047">
    <property type="entry name" value="TWO-COMPONENT HISTIDINE PROTEIN KINASE"/>
    <property type="match status" value="1"/>
</dbReference>
<keyword evidence="19" id="KW-1185">Reference proteome</keyword>
<comment type="catalytic activity">
    <reaction evidence="1">
        <text>ATP + protein L-histidine = ADP + protein N-phospho-L-histidine.</text>
        <dbReference type="EC" id="2.7.13.3"/>
    </reaction>
</comment>